<evidence type="ECO:0000256" key="1">
    <source>
        <dbReference type="SAM" id="Phobius"/>
    </source>
</evidence>
<feature type="transmembrane region" description="Helical" evidence="1">
    <location>
        <begin position="236"/>
        <end position="253"/>
    </location>
</feature>
<dbReference type="PANTHER" id="PTHR39470">
    <property type="entry name" value="CHROMOSOME 10, WHOLE GENOME SHOTGUN SEQUENCE"/>
    <property type="match status" value="1"/>
</dbReference>
<name>A0ABR1EYS1_9ASCO</name>
<protein>
    <submittedName>
        <fullName evidence="2">Uncharacterized protein</fullName>
    </submittedName>
</protein>
<feature type="transmembrane region" description="Helical" evidence="1">
    <location>
        <begin position="187"/>
        <end position="204"/>
    </location>
</feature>
<dbReference type="Proteomes" id="UP001498771">
    <property type="component" value="Unassembled WGS sequence"/>
</dbReference>
<dbReference type="RefSeq" id="XP_064765787.1">
    <property type="nucleotide sequence ID" value="XM_064915538.1"/>
</dbReference>
<gene>
    <name evidence="2" type="ORF">BZA70DRAFT_92306</name>
</gene>
<keyword evidence="1" id="KW-1133">Transmembrane helix</keyword>
<accession>A0ABR1EYS1</accession>
<sequence length="379" mass="41374">MSSALQTAIVLAAPFLIPRAIAYYQRRSGNNQQRRTRTVTALATRDAVVLALFVAAAAAHLLHAGVYLRHQHEMQNIFVRTQVDLYTPVKRLERILVAAGGMDESTRVLLEHLKPPSSRAIYATYGADALVNCDWCASGDDFAADEGLAYRIYLLPRLLWPGMAQLGVLGFATSLASAGRLTSARTPAAFAVVLVMLAVVWRLFTFSLSANNPPSPFAQHREPTYLLHDLLTQRDGALALIDLVLACLAYLACTNRLSLGTSSDLVAVSAAADSRRRELARLFGELQRQAEGTLHTCRSGNLVRAAVLGDDKLREQTAAFWDEIAAEEGELLRDEEVERAMKGAREEAVAKGMYEKIDADSAEYAEAIVRVSKTGFGRA</sequence>
<reference evidence="2 3" key="1">
    <citation type="submission" date="2024-03" db="EMBL/GenBank/DDBJ databases">
        <title>Genome-scale model development and genomic sequencing of the oleaginous clade Lipomyces.</title>
        <authorList>
            <consortium name="Lawrence Berkeley National Laboratory"/>
            <person name="Czajka J.J."/>
            <person name="Han Y."/>
            <person name="Kim J."/>
            <person name="Mondo S.J."/>
            <person name="Hofstad B.A."/>
            <person name="Robles A."/>
            <person name="Haridas S."/>
            <person name="Riley R."/>
            <person name="LaButti K."/>
            <person name="Pangilinan J."/>
            <person name="Andreopoulos W."/>
            <person name="Lipzen A."/>
            <person name="Yan J."/>
            <person name="Wang M."/>
            <person name="Ng V."/>
            <person name="Grigoriev I.V."/>
            <person name="Spatafora J.W."/>
            <person name="Magnuson J.K."/>
            <person name="Baker S.E."/>
            <person name="Pomraning K.R."/>
        </authorList>
    </citation>
    <scope>NUCLEOTIDE SEQUENCE [LARGE SCALE GENOMIC DNA]</scope>
    <source>
        <strain evidence="2 3">Phaff 52-87</strain>
    </source>
</reference>
<keyword evidence="1" id="KW-0812">Transmembrane</keyword>
<organism evidence="2 3">
    <name type="scientific">Myxozyma melibiosi</name>
    <dbReference type="NCBI Taxonomy" id="54550"/>
    <lineage>
        <taxon>Eukaryota</taxon>
        <taxon>Fungi</taxon>
        <taxon>Dikarya</taxon>
        <taxon>Ascomycota</taxon>
        <taxon>Saccharomycotina</taxon>
        <taxon>Lipomycetes</taxon>
        <taxon>Lipomycetales</taxon>
        <taxon>Lipomycetaceae</taxon>
        <taxon>Myxozyma</taxon>
    </lineage>
</organism>
<keyword evidence="3" id="KW-1185">Reference proteome</keyword>
<keyword evidence="1" id="KW-0472">Membrane</keyword>
<dbReference type="PANTHER" id="PTHR39470:SF1">
    <property type="entry name" value="CHORISMATE SYNTHASE PROTEIN"/>
    <property type="match status" value="1"/>
</dbReference>
<feature type="transmembrane region" description="Helical" evidence="1">
    <location>
        <begin position="46"/>
        <end position="68"/>
    </location>
</feature>
<dbReference type="EMBL" id="JBBJBU010000015">
    <property type="protein sequence ID" value="KAK7202754.1"/>
    <property type="molecule type" value="Genomic_DNA"/>
</dbReference>
<evidence type="ECO:0000313" key="2">
    <source>
        <dbReference type="EMBL" id="KAK7202754.1"/>
    </source>
</evidence>
<evidence type="ECO:0000313" key="3">
    <source>
        <dbReference type="Proteomes" id="UP001498771"/>
    </source>
</evidence>
<proteinExistence type="predicted"/>
<dbReference type="GeneID" id="90041050"/>
<comment type="caution">
    <text evidence="2">The sequence shown here is derived from an EMBL/GenBank/DDBJ whole genome shotgun (WGS) entry which is preliminary data.</text>
</comment>